<sequence>MASILAEIGRLVIGYDVPMKARLGAVGVLSLADHAYAKVEAVDVGDRDGYDQSPMNDALELIYSIKDLSTIRELAYKSIILRVVLLMPPKRH</sequence>
<name>A0A9W8YDX5_9PLEO</name>
<protein>
    <submittedName>
        <fullName evidence="1">Uncharacterized protein</fullName>
    </submittedName>
</protein>
<evidence type="ECO:0000313" key="2">
    <source>
        <dbReference type="Proteomes" id="UP001140560"/>
    </source>
</evidence>
<accession>A0A9W8YDX5</accession>
<reference evidence="1" key="1">
    <citation type="submission" date="2022-10" db="EMBL/GenBank/DDBJ databases">
        <title>Tapping the CABI collections for fungal endophytes: first genome assemblies for Collariella, Neodidymelliopsis, Ascochyta clinopodiicola, Didymella pomorum, Didymosphaeria variabile, Neocosmospora piperis and Neocucurbitaria cava.</title>
        <authorList>
            <person name="Hill R."/>
        </authorList>
    </citation>
    <scope>NUCLEOTIDE SEQUENCE</scope>
    <source>
        <strain evidence="1">IMI 356814</strain>
    </source>
</reference>
<dbReference type="AlphaFoldDB" id="A0A9W8YDX5"/>
<evidence type="ECO:0000313" key="1">
    <source>
        <dbReference type="EMBL" id="KAJ4373073.1"/>
    </source>
</evidence>
<proteinExistence type="predicted"/>
<comment type="caution">
    <text evidence="1">The sequence shown here is derived from an EMBL/GenBank/DDBJ whole genome shotgun (WGS) entry which is preliminary data.</text>
</comment>
<organism evidence="1 2">
    <name type="scientific">Neocucurbitaria cava</name>
    <dbReference type="NCBI Taxonomy" id="798079"/>
    <lineage>
        <taxon>Eukaryota</taxon>
        <taxon>Fungi</taxon>
        <taxon>Dikarya</taxon>
        <taxon>Ascomycota</taxon>
        <taxon>Pezizomycotina</taxon>
        <taxon>Dothideomycetes</taxon>
        <taxon>Pleosporomycetidae</taxon>
        <taxon>Pleosporales</taxon>
        <taxon>Pleosporineae</taxon>
        <taxon>Cucurbitariaceae</taxon>
        <taxon>Neocucurbitaria</taxon>
    </lineage>
</organism>
<dbReference type="Proteomes" id="UP001140560">
    <property type="component" value="Unassembled WGS sequence"/>
</dbReference>
<keyword evidence="2" id="KW-1185">Reference proteome</keyword>
<dbReference type="EMBL" id="JAPEUY010000005">
    <property type="protein sequence ID" value="KAJ4373073.1"/>
    <property type="molecule type" value="Genomic_DNA"/>
</dbReference>
<gene>
    <name evidence="1" type="ORF">N0V83_003364</name>
</gene>